<protein>
    <submittedName>
        <fullName evidence="2">Uncharacterized protein</fullName>
    </submittedName>
</protein>
<gene>
    <name evidence="2" type="ORF">Pla133_30780</name>
</gene>
<evidence type="ECO:0000313" key="3">
    <source>
        <dbReference type="Proteomes" id="UP000316921"/>
    </source>
</evidence>
<feature type="signal peptide" evidence="1">
    <location>
        <begin position="1"/>
        <end position="22"/>
    </location>
</feature>
<feature type="chain" id="PRO_5021886134" evidence="1">
    <location>
        <begin position="23"/>
        <end position="98"/>
    </location>
</feature>
<accession>A0A518BM09</accession>
<dbReference type="EMBL" id="CP036287">
    <property type="protein sequence ID" value="QDU67987.1"/>
    <property type="molecule type" value="Genomic_DNA"/>
</dbReference>
<dbReference type="RefSeq" id="WP_145066624.1">
    <property type="nucleotide sequence ID" value="NZ_CP036287.1"/>
</dbReference>
<organism evidence="2 3">
    <name type="scientific">Engelhardtia mirabilis</name>
    <dbReference type="NCBI Taxonomy" id="2528011"/>
    <lineage>
        <taxon>Bacteria</taxon>
        <taxon>Pseudomonadati</taxon>
        <taxon>Planctomycetota</taxon>
        <taxon>Planctomycetia</taxon>
        <taxon>Planctomycetia incertae sedis</taxon>
        <taxon>Engelhardtia</taxon>
    </lineage>
</organism>
<dbReference type="KEGG" id="pbap:Pla133_30780"/>
<sequence length="98" mass="10512" precursor="true">MSSIRSVLLASVVLLSSVSSIGAVQTPPDGTKQTYAECVEDCFKTYVAELADCDDDCKKCVQWVWVICVSSVLDMSCLNKCQKSAKTDFDACVKACAG</sequence>
<name>A0A518BM09_9BACT</name>
<dbReference type="Proteomes" id="UP000316921">
    <property type="component" value="Chromosome"/>
</dbReference>
<dbReference type="AlphaFoldDB" id="A0A518BM09"/>
<proteinExistence type="predicted"/>
<keyword evidence="3" id="KW-1185">Reference proteome</keyword>
<keyword evidence="1" id="KW-0732">Signal</keyword>
<evidence type="ECO:0000313" key="2">
    <source>
        <dbReference type="EMBL" id="QDU67987.1"/>
    </source>
</evidence>
<reference evidence="2 3" key="1">
    <citation type="submission" date="2019-02" db="EMBL/GenBank/DDBJ databases">
        <title>Deep-cultivation of Planctomycetes and their phenomic and genomic characterization uncovers novel biology.</title>
        <authorList>
            <person name="Wiegand S."/>
            <person name="Jogler M."/>
            <person name="Boedeker C."/>
            <person name="Pinto D."/>
            <person name="Vollmers J."/>
            <person name="Rivas-Marin E."/>
            <person name="Kohn T."/>
            <person name="Peeters S.H."/>
            <person name="Heuer A."/>
            <person name="Rast P."/>
            <person name="Oberbeckmann S."/>
            <person name="Bunk B."/>
            <person name="Jeske O."/>
            <person name="Meyerdierks A."/>
            <person name="Storesund J.E."/>
            <person name="Kallscheuer N."/>
            <person name="Luecker S."/>
            <person name="Lage O.M."/>
            <person name="Pohl T."/>
            <person name="Merkel B.J."/>
            <person name="Hornburger P."/>
            <person name="Mueller R.-W."/>
            <person name="Bruemmer F."/>
            <person name="Labrenz M."/>
            <person name="Spormann A.M."/>
            <person name="Op den Camp H."/>
            <person name="Overmann J."/>
            <person name="Amann R."/>
            <person name="Jetten M.S.M."/>
            <person name="Mascher T."/>
            <person name="Medema M.H."/>
            <person name="Devos D.P."/>
            <person name="Kaster A.-K."/>
            <person name="Ovreas L."/>
            <person name="Rohde M."/>
            <person name="Galperin M.Y."/>
            <person name="Jogler C."/>
        </authorList>
    </citation>
    <scope>NUCLEOTIDE SEQUENCE [LARGE SCALE GENOMIC DNA]</scope>
    <source>
        <strain evidence="2 3">Pla133</strain>
    </source>
</reference>
<evidence type="ECO:0000256" key="1">
    <source>
        <dbReference type="SAM" id="SignalP"/>
    </source>
</evidence>